<evidence type="ECO:0000256" key="11">
    <source>
        <dbReference type="ARBA" id="ARBA00022833"/>
    </source>
</evidence>
<dbReference type="GO" id="GO:0046872">
    <property type="term" value="F:metal ion binding"/>
    <property type="evidence" value="ECO:0007669"/>
    <property type="project" value="UniProtKB-KW"/>
</dbReference>
<comment type="catalytic activity">
    <reaction evidence="14">
        <text>Endonucleolytic cleavage of single-stranded RNA in A- and U-rich regions.</text>
        <dbReference type="EC" id="3.1.26.12"/>
    </reaction>
</comment>
<keyword evidence="5" id="KW-0963">Cytoplasm</keyword>
<feature type="compositionally biased region" description="Basic and acidic residues" evidence="17">
    <location>
        <begin position="970"/>
        <end position="979"/>
    </location>
</feature>
<keyword evidence="11" id="KW-0862">Zinc</keyword>
<accession>A0A846YQM4</accession>
<proteinExistence type="inferred from homology"/>
<feature type="compositionally biased region" description="Basic and acidic residues" evidence="17">
    <location>
        <begin position="224"/>
        <end position="238"/>
    </location>
</feature>
<feature type="region of interest" description="Disordered" evidence="17">
    <location>
        <begin position="961"/>
        <end position="1114"/>
    </location>
</feature>
<evidence type="ECO:0000256" key="14">
    <source>
        <dbReference type="ARBA" id="ARBA00050524"/>
    </source>
</evidence>
<evidence type="ECO:0000256" key="5">
    <source>
        <dbReference type="ARBA" id="ARBA00022490"/>
    </source>
</evidence>
<dbReference type="GO" id="GO:0008033">
    <property type="term" value="P:tRNA processing"/>
    <property type="evidence" value="ECO:0007669"/>
    <property type="project" value="UniProtKB-KW"/>
</dbReference>
<evidence type="ECO:0000256" key="3">
    <source>
        <dbReference type="ARBA" id="ARBA00004496"/>
    </source>
</evidence>
<feature type="compositionally biased region" description="Basic residues" evidence="17">
    <location>
        <begin position="450"/>
        <end position="460"/>
    </location>
</feature>
<evidence type="ECO:0000256" key="2">
    <source>
        <dbReference type="ARBA" id="ARBA00001947"/>
    </source>
</evidence>
<dbReference type="EC" id="3.1.26.12" evidence="15"/>
<organism evidence="19 20">
    <name type="scientific">Nocardia flavorosea</name>
    <dbReference type="NCBI Taxonomy" id="53429"/>
    <lineage>
        <taxon>Bacteria</taxon>
        <taxon>Bacillati</taxon>
        <taxon>Actinomycetota</taxon>
        <taxon>Actinomycetes</taxon>
        <taxon>Mycobacteriales</taxon>
        <taxon>Nocardiaceae</taxon>
        <taxon>Nocardia</taxon>
    </lineage>
</organism>
<dbReference type="Pfam" id="PF10150">
    <property type="entry name" value="RNase_E_G"/>
    <property type="match status" value="1"/>
</dbReference>
<keyword evidence="12" id="KW-0460">Magnesium</keyword>
<evidence type="ECO:0000259" key="18">
    <source>
        <dbReference type="PROSITE" id="PS50126"/>
    </source>
</evidence>
<protein>
    <recommendedName>
        <fullName evidence="16">Ribonuclease E</fullName>
        <ecNumber evidence="15">3.1.26.12</ecNumber>
    </recommendedName>
</protein>
<dbReference type="InterPro" id="IPR004659">
    <property type="entry name" value="RNase_E/G"/>
</dbReference>
<feature type="region of interest" description="Disordered" evidence="17">
    <location>
        <begin position="1303"/>
        <end position="1340"/>
    </location>
</feature>
<feature type="region of interest" description="Disordered" evidence="17">
    <location>
        <begin position="1179"/>
        <end position="1198"/>
    </location>
</feature>
<feature type="region of interest" description="Disordered" evidence="17">
    <location>
        <begin position="1204"/>
        <end position="1286"/>
    </location>
</feature>
<comment type="cofactor">
    <cofactor evidence="1">
        <name>Mg(2+)</name>
        <dbReference type="ChEBI" id="CHEBI:18420"/>
    </cofactor>
</comment>
<feature type="compositionally biased region" description="Acidic residues" evidence="17">
    <location>
        <begin position="356"/>
        <end position="378"/>
    </location>
</feature>
<name>A0A846YQM4_9NOCA</name>
<comment type="cofactor">
    <cofactor evidence="2">
        <name>Zn(2+)</name>
        <dbReference type="ChEBI" id="CHEBI:29105"/>
    </cofactor>
</comment>
<dbReference type="GO" id="GO:0005737">
    <property type="term" value="C:cytoplasm"/>
    <property type="evidence" value="ECO:0007669"/>
    <property type="project" value="UniProtKB-SubCell"/>
</dbReference>
<dbReference type="Gene3D" id="2.40.50.140">
    <property type="entry name" value="Nucleic acid-binding proteins"/>
    <property type="match status" value="1"/>
</dbReference>
<evidence type="ECO:0000256" key="1">
    <source>
        <dbReference type="ARBA" id="ARBA00001946"/>
    </source>
</evidence>
<keyword evidence="9" id="KW-0479">Metal-binding</keyword>
<gene>
    <name evidence="19" type="ORF">HGA15_27785</name>
</gene>
<evidence type="ECO:0000256" key="8">
    <source>
        <dbReference type="ARBA" id="ARBA00022694"/>
    </source>
</evidence>
<evidence type="ECO:0000256" key="7">
    <source>
        <dbReference type="ARBA" id="ARBA00022664"/>
    </source>
</evidence>
<dbReference type="GO" id="GO:0006397">
    <property type="term" value="P:mRNA processing"/>
    <property type="evidence" value="ECO:0007669"/>
    <property type="project" value="UniProtKB-KW"/>
</dbReference>
<feature type="compositionally biased region" description="Low complexity" evidence="17">
    <location>
        <begin position="1052"/>
        <end position="1068"/>
    </location>
</feature>
<evidence type="ECO:0000256" key="6">
    <source>
        <dbReference type="ARBA" id="ARBA00022552"/>
    </source>
</evidence>
<feature type="compositionally biased region" description="Low complexity" evidence="17">
    <location>
        <begin position="147"/>
        <end position="167"/>
    </location>
</feature>
<keyword evidence="13" id="KW-0694">RNA-binding</keyword>
<feature type="compositionally biased region" description="Low complexity" evidence="17">
    <location>
        <begin position="1305"/>
        <end position="1318"/>
    </location>
</feature>
<feature type="compositionally biased region" description="Low complexity" evidence="17">
    <location>
        <begin position="251"/>
        <end position="271"/>
    </location>
</feature>
<dbReference type="InterPro" id="IPR019307">
    <property type="entry name" value="RNA-bd_AU-1/RNase_E/G"/>
</dbReference>
<dbReference type="NCBIfam" id="TIGR00757">
    <property type="entry name" value="RNaseEG"/>
    <property type="match status" value="1"/>
</dbReference>
<dbReference type="SUPFAM" id="SSF50249">
    <property type="entry name" value="Nucleic acid-binding proteins"/>
    <property type="match status" value="1"/>
</dbReference>
<dbReference type="PROSITE" id="PS50126">
    <property type="entry name" value="S1"/>
    <property type="match status" value="1"/>
</dbReference>
<dbReference type="EMBL" id="JAAXOT010000018">
    <property type="protein sequence ID" value="NKY59880.1"/>
    <property type="molecule type" value="Genomic_DNA"/>
</dbReference>
<keyword evidence="10" id="KW-0378">Hydrolase</keyword>
<feature type="region of interest" description="Disordered" evidence="17">
    <location>
        <begin position="321"/>
        <end position="531"/>
    </location>
</feature>
<sequence length="1340" mass="138382">MPERIRVHALAKRLGVTSKRILAKLSELGTEVRSPQSSVDRAVAESVRESLTTPNLTPAEPGLFEPAAAVPETGAAGRSATANEALGAAEADRSTGADQAPAPSGGAGQIPGFDTETVAAGAAVWEPEEPPAPDMMPAGTGLAPDPAATSGTAASAAAGEQSATESAPADSAGESAVPGGVPATGETALTAEAARAGDSGGTQTTGAGLAALPAEAAGTTAPGEKAETAESAHGEEGAQHAAAADTEDSAEPAGPAAVSVSATVSTSAPLSPATPPPAFTAAANLFASPVREEPAAAEPVVFESAVVAAPLFLSPDAAAAEDLRRRRKAEQQAEQAERQNESKAEPKTERQTEPEPAADSDADTETGDDQSDQGGDSDDQPRRRRRGRRGRGRGRGEQQSDGDGDGDADEGESAESAETATETEDRSAAGEDTDDQETGDTGEESEGGSSRRRRRRRRRKVSGESGETAESAEDDPPNTVVHEREPRNKTRARTTADEVQGISGSTRLEAKRQRRRDGREAGRRRPPILTESEFLARRESVDRVMVVREKEFPGHPSATQVAVLEDNILVEHFVTSTGSASMVGNVYLGKVQNVLPSMEAAFVDIGRGRNGVLYAGEVNWEAAGLGGRERKIEQALKPGDQVLVQVSKDPVGHKGARLTTQISLAGRFLVYVPGGTSTGISRKLPDTERKRLKEILREIVPTDAGVIIRTASEGVSEAELTRDVERLQATWRKVSAAAEGESHAPKTLYEEPDLLVKVVRDLFNEDFSKLVIEGERSWNTVEKYIGTVAPDLLTRVSRHENNGVDVFEAYRIDEQLAKALDRKVWLPSGGTLVIDRTEAMTVVDVNTGKFTGSGGGNLEETVTRNNLEAAEEIVRQMRLRDIGGMIVVDFIDMVLESNRDLVLRRLTEALGRDRTRHQVSEVTSLGLVQMTRKKLGTGLVEAFSTTCEHCHGRGILVHSYPVEIGGGDESSGRGRESGSRRRRNRDKAAPAAAAPAPVPEISEEEAAAKRAHPVALAMAAHQSEDSADEAATAADQIATGEAADRAGEETGAEPAARAGAAADRTGAAEPRRRRTRVRRSAGAASSGDRPAAEANGSAAHVVSEADAAGPAEATVDTAGVDTTGAAAESAGVAAETTADADGVDADTAAPVTAADTTAASAAAAASESIASTADADADVATGNEPETLGVAPGATTVPDTSAAVVTGTEHETGTPVTGSISNGAPETATAPNGTTAAANGTTAPAATGTTTETPEEPPVAAASVEDGTAESRTRRRRVARSTSAPAVDAAAAVFVLPAEEPPAAPAADLAAEPVAAEVPVRRTRRRAAGRPAGPPVDEDN</sequence>
<feature type="compositionally biased region" description="Acidic residues" evidence="17">
    <location>
        <begin position="400"/>
        <end position="415"/>
    </location>
</feature>
<evidence type="ECO:0000256" key="12">
    <source>
        <dbReference type="ARBA" id="ARBA00022842"/>
    </source>
</evidence>
<evidence type="ECO:0000256" key="13">
    <source>
        <dbReference type="ARBA" id="ARBA00022884"/>
    </source>
</evidence>
<reference evidence="19 20" key="1">
    <citation type="submission" date="2020-04" db="EMBL/GenBank/DDBJ databases">
        <title>MicrobeNet Type strains.</title>
        <authorList>
            <person name="Nicholson A.C."/>
        </authorList>
    </citation>
    <scope>NUCLEOTIDE SEQUENCE [LARGE SCALE GENOMIC DNA]</scope>
    <source>
        <strain evidence="19 20">JCM 3332</strain>
    </source>
</reference>
<feature type="compositionally biased region" description="Low complexity" evidence="17">
    <location>
        <begin position="1029"/>
        <end position="1041"/>
    </location>
</feature>
<evidence type="ECO:0000313" key="19">
    <source>
        <dbReference type="EMBL" id="NKY59880.1"/>
    </source>
</evidence>
<evidence type="ECO:0000256" key="10">
    <source>
        <dbReference type="ARBA" id="ARBA00022801"/>
    </source>
</evidence>
<keyword evidence="7" id="KW-0507">mRNA processing</keyword>
<dbReference type="Proteomes" id="UP000570678">
    <property type="component" value="Unassembled WGS sequence"/>
</dbReference>
<evidence type="ECO:0000313" key="20">
    <source>
        <dbReference type="Proteomes" id="UP000570678"/>
    </source>
</evidence>
<dbReference type="InterPro" id="IPR003029">
    <property type="entry name" value="S1_domain"/>
</dbReference>
<feature type="compositionally biased region" description="Acidic residues" evidence="17">
    <location>
        <begin position="431"/>
        <end position="446"/>
    </location>
</feature>
<keyword evidence="6" id="KW-0698">rRNA processing</keyword>
<dbReference type="GO" id="GO:0003723">
    <property type="term" value="F:RNA binding"/>
    <property type="evidence" value="ECO:0007669"/>
    <property type="project" value="UniProtKB-KW"/>
</dbReference>
<comment type="similarity">
    <text evidence="4">Belongs to the RNase E/G family.</text>
</comment>
<dbReference type="InterPro" id="IPR012340">
    <property type="entry name" value="NA-bd_OB-fold"/>
</dbReference>
<evidence type="ECO:0000256" key="4">
    <source>
        <dbReference type="ARBA" id="ARBA00005522"/>
    </source>
</evidence>
<dbReference type="GO" id="GO:0006364">
    <property type="term" value="P:rRNA processing"/>
    <property type="evidence" value="ECO:0007669"/>
    <property type="project" value="UniProtKB-KW"/>
</dbReference>
<comment type="caution">
    <text evidence="19">The sequence shown here is derived from an EMBL/GenBank/DDBJ whole genome shotgun (WGS) entry which is preliminary data.</text>
</comment>
<evidence type="ECO:0000256" key="17">
    <source>
        <dbReference type="SAM" id="MobiDB-lite"/>
    </source>
</evidence>
<feature type="compositionally biased region" description="Low complexity" evidence="17">
    <location>
        <begin position="1223"/>
        <end position="1262"/>
    </location>
</feature>
<dbReference type="SMART" id="SM00316">
    <property type="entry name" value="S1"/>
    <property type="match status" value="1"/>
</dbReference>
<evidence type="ECO:0000256" key="15">
    <source>
        <dbReference type="ARBA" id="ARBA00066879"/>
    </source>
</evidence>
<keyword evidence="20" id="KW-1185">Reference proteome</keyword>
<dbReference type="Gene3D" id="1.10.10.2480">
    <property type="match status" value="1"/>
</dbReference>
<feature type="compositionally biased region" description="Basic and acidic residues" evidence="17">
    <location>
        <begin position="321"/>
        <end position="353"/>
    </location>
</feature>
<dbReference type="FunFam" id="2.40.50.140:FF:000066">
    <property type="entry name" value="Ribonuclease E"/>
    <property type="match status" value="1"/>
</dbReference>
<feature type="compositionally biased region" description="Low complexity" evidence="17">
    <location>
        <begin position="183"/>
        <end position="223"/>
    </location>
</feature>
<dbReference type="PANTHER" id="PTHR30001">
    <property type="entry name" value="RIBONUCLEASE"/>
    <property type="match status" value="1"/>
</dbReference>
<feature type="region of interest" description="Disordered" evidence="17">
    <location>
        <begin position="33"/>
        <end position="280"/>
    </location>
</feature>
<feature type="compositionally biased region" description="Low complexity" evidence="17">
    <location>
        <begin position="1080"/>
        <end position="1089"/>
    </location>
</feature>
<dbReference type="PANTHER" id="PTHR30001:SF0">
    <property type="entry name" value="RIBONUCLEASE G"/>
    <property type="match status" value="1"/>
</dbReference>
<feature type="compositionally biased region" description="Basic residues" evidence="17">
    <location>
        <begin position="382"/>
        <end position="393"/>
    </location>
</feature>
<feature type="domain" description="S1 motif" evidence="18">
    <location>
        <begin position="584"/>
        <end position="667"/>
    </location>
</feature>
<evidence type="ECO:0000256" key="9">
    <source>
        <dbReference type="ARBA" id="ARBA00022723"/>
    </source>
</evidence>
<keyword evidence="8" id="KW-0819">tRNA processing</keyword>
<evidence type="ECO:0000256" key="16">
    <source>
        <dbReference type="ARBA" id="ARBA00072999"/>
    </source>
</evidence>
<dbReference type="CDD" id="cd04453">
    <property type="entry name" value="S1_RNase_E"/>
    <property type="match status" value="1"/>
</dbReference>
<dbReference type="Pfam" id="PF04760">
    <property type="entry name" value="IF2_N"/>
    <property type="match status" value="1"/>
</dbReference>
<comment type="subcellular location">
    <subcellularLocation>
        <location evidence="3">Cytoplasm</location>
    </subcellularLocation>
</comment>
<feature type="compositionally biased region" description="Low complexity" evidence="17">
    <location>
        <begin position="80"/>
        <end position="89"/>
    </location>
</feature>
<dbReference type="InterPro" id="IPR006847">
    <property type="entry name" value="IF2_N"/>
</dbReference>
<dbReference type="GO" id="GO:0008995">
    <property type="term" value="F:ribonuclease E activity"/>
    <property type="evidence" value="ECO:0007669"/>
    <property type="project" value="UniProtKB-EC"/>
</dbReference>